<dbReference type="EMBL" id="FOGI01000008">
    <property type="protein sequence ID" value="SES19664.1"/>
    <property type="molecule type" value="Genomic_DNA"/>
</dbReference>
<keyword evidence="4 5" id="KW-0472">Membrane</keyword>
<dbReference type="InterPro" id="IPR002550">
    <property type="entry name" value="CNNM"/>
</dbReference>
<organism evidence="7 8">
    <name type="scientific">Actinokineospora terrae</name>
    <dbReference type="NCBI Taxonomy" id="155974"/>
    <lineage>
        <taxon>Bacteria</taxon>
        <taxon>Bacillati</taxon>
        <taxon>Actinomycetota</taxon>
        <taxon>Actinomycetes</taxon>
        <taxon>Pseudonocardiales</taxon>
        <taxon>Pseudonocardiaceae</taxon>
        <taxon>Actinokineospora</taxon>
    </lineage>
</organism>
<evidence type="ECO:0000256" key="4">
    <source>
        <dbReference type="ARBA" id="ARBA00023136"/>
    </source>
</evidence>
<evidence type="ECO:0000256" key="3">
    <source>
        <dbReference type="ARBA" id="ARBA00022989"/>
    </source>
</evidence>
<protein>
    <submittedName>
        <fullName evidence="7">Hemolysin, contains CBS domains</fullName>
    </submittedName>
</protein>
<evidence type="ECO:0000256" key="1">
    <source>
        <dbReference type="ARBA" id="ARBA00004141"/>
    </source>
</evidence>
<dbReference type="Pfam" id="PF01595">
    <property type="entry name" value="CNNM"/>
    <property type="match status" value="1"/>
</dbReference>
<dbReference type="AlphaFoldDB" id="A0A1H9VDZ8"/>
<sequence>MSDVLALGATALLLLGNAFFVGAEFAIITARRDRLEALAREGDTRAALAVEAGRQLPLLIAGAQLGVTVCSLGLGALAEPAIAHLLEGPFGALGLPEAVVHGVAFALALGVVVTLHTVLGEMVPKNLAIAGPERAATTLVPVHLAFCKLVRPLLGMFTRISTAVLRRFGVEPREELENSYTSDELATLIAESRREGLLDDSEHRRLTNTLSSAGRTVAEVLVPLEKLKTVPHPPTVGAVADAVAETGFSRFPVRMPDGTLNGYVHVKDVLDQVDSDPATRVAWSRVRGLPELPADSRLDEALAALRRTQSHLAKAVSADREVLGVVALEDLVEEYVGTVRDGTHIGDTT</sequence>
<accession>A0A1H9VDZ8</accession>
<dbReference type="Gene3D" id="3.10.580.10">
    <property type="entry name" value="CBS-domain"/>
    <property type="match status" value="1"/>
</dbReference>
<dbReference type="GO" id="GO:0016020">
    <property type="term" value="C:membrane"/>
    <property type="evidence" value="ECO:0007669"/>
    <property type="project" value="UniProtKB-SubCell"/>
</dbReference>
<dbReference type="CDD" id="cd04590">
    <property type="entry name" value="CBS_pair_CorC_HlyC_assoc"/>
    <property type="match status" value="1"/>
</dbReference>
<keyword evidence="2 5" id="KW-0812">Transmembrane</keyword>
<dbReference type="InterPro" id="IPR044751">
    <property type="entry name" value="Ion_transp-like_CBS"/>
</dbReference>
<comment type="subcellular location">
    <subcellularLocation>
        <location evidence="1">Membrane</location>
        <topology evidence="1">Multi-pass membrane protein</topology>
    </subcellularLocation>
</comment>
<reference evidence="8" key="1">
    <citation type="submission" date="2016-10" db="EMBL/GenBank/DDBJ databases">
        <authorList>
            <person name="Varghese N."/>
            <person name="Submissions S."/>
        </authorList>
    </citation>
    <scope>NUCLEOTIDE SEQUENCE [LARGE SCALE GENOMIC DNA]</scope>
    <source>
        <strain evidence="8">DSM 44260</strain>
    </source>
</reference>
<evidence type="ECO:0000256" key="5">
    <source>
        <dbReference type="PROSITE-ProRule" id="PRU01193"/>
    </source>
</evidence>
<evidence type="ECO:0000313" key="8">
    <source>
        <dbReference type="Proteomes" id="UP000199051"/>
    </source>
</evidence>
<dbReference type="SUPFAM" id="SSF54631">
    <property type="entry name" value="CBS-domain pair"/>
    <property type="match status" value="1"/>
</dbReference>
<dbReference type="STRING" id="155974.SAMN04487818_108277"/>
<dbReference type="PANTHER" id="PTHR43099:SF5">
    <property type="entry name" value="HLYC_CORC FAMILY TRANSPORTER"/>
    <property type="match status" value="1"/>
</dbReference>
<keyword evidence="3 5" id="KW-1133">Transmembrane helix</keyword>
<gene>
    <name evidence="7" type="ORF">SAMN04487818_108277</name>
</gene>
<dbReference type="InterPro" id="IPR051676">
    <property type="entry name" value="UPF0053_domain"/>
</dbReference>
<dbReference type="InterPro" id="IPR046342">
    <property type="entry name" value="CBS_dom_sf"/>
</dbReference>
<evidence type="ECO:0000313" key="7">
    <source>
        <dbReference type="EMBL" id="SES19664.1"/>
    </source>
</evidence>
<dbReference type="RefSeq" id="WP_092780659.1">
    <property type="nucleotide sequence ID" value="NZ_FOGI01000008.1"/>
</dbReference>
<name>A0A1H9VDZ8_9PSEU</name>
<proteinExistence type="predicted"/>
<feature type="domain" description="CNNM transmembrane" evidence="6">
    <location>
        <begin position="1"/>
        <end position="202"/>
    </location>
</feature>
<evidence type="ECO:0000259" key="6">
    <source>
        <dbReference type="PROSITE" id="PS51846"/>
    </source>
</evidence>
<evidence type="ECO:0000256" key="2">
    <source>
        <dbReference type="ARBA" id="ARBA00022692"/>
    </source>
</evidence>
<keyword evidence="8" id="KW-1185">Reference proteome</keyword>
<dbReference type="PROSITE" id="PS51846">
    <property type="entry name" value="CNNM"/>
    <property type="match status" value="1"/>
</dbReference>
<dbReference type="Proteomes" id="UP000199051">
    <property type="component" value="Unassembled WGS sequence"/>
</dbReference>
<dbReference type="PANTHER" id="PTHR43099">
    <property type="entry name" value="UPF0053 PROTEIN YRKA"/>
    <property type="match status" value="1"/>
</dbReference>